<dbReference type="InterPro" id="IPR050464">
    <property type="entry name" value="Zeta_carotene_desat/Oxidored"/>
</dbReference>
<dbReference type="GO" id="GO:0006783">
    <property type="term" value="P:heme biosynthetic process"/>
    <property type="evidence" value="ECO:0007669"/>
    <property type="project" value="UniProtKB-UniRule"/>
</dbReference>
<keyword evidence="6" id="KW-0963">Cytoplasm</keyword>
<evidence type="ECO:0000256" key="5">
    <source>
        <dbReference type="ARBA" id="ARBA00023133"/>
    </source>
</evidence>
<dbReference type="OrthoDB" id="9805195at2"/>
<dbReference type="Gene3D" id="3.50.50.60">
    <property type="entry name" value="FAD/NAD(P)-binding domain"/>
    <property type="match status" value="1"/>
</dbReference>
<gene>
    <name evidence="8" type="ORF">SAMN05444167_3103</name>
</gene>
<reference evidence="9" key="1">
    <citation type="submission" date="2016-10" db="EMBL/GenBank/DDBJ databases">
        <authorList>
            <person name="Varghese N."/>
            <person name="Submissions S."/>
        </authorList>
    </citation>
    <scope>NUCLEOTIDE SEQUENCE [LARGE SCALE GENOMIC DNA]</scope>
    <source>
        <strain evidence="9">GAS232</strain>
    </source>
</reference>
<dbReference type="PANTHER" id="PTHR42923">
    <property type="entry name" value="PROTOPORPHYRINOGEN OXIDASE"/>
    <property type="match status" value="1"/>
</dbReference>
<dbReference type="PANTHER" id="PTHR42923:SF3">
    <property type="entry name" value="PROTOPORPHYRINOGEN OXIDASE"/>
    <property type="match status" value="1"/>
</dbReference>
<dbReference type="Pfam" id="PF01593">
    <property type="entry name" value="Amino_oxidase"/>
    <property type="match status" value="1"/>
</dbReference>
<comment type="subcellular location">
    <subcellularLocation>
        <location evidence="6">Cytoplasm</location>
    </subcellularLocation>
</comment>
<keyword evidence="4 6" id="KW-0560">Oxidoreductase</keyword>
<feature type="domain" description="Amine oxidase" evidence="7">
    <location>
        <begin position="11"/>
        <end position="452"/>
    </location>
</feature>
<dbReference type="SUPFAM" id="SSF54373">
    <property type="entry name" value="FAD-linked reductases, C-terminal domain"/>
    <property type="match status" value="1"/>
</dbReference>
<name>A0A1G7ND46_9BACT</name>
<dbReference type="EC" id="1.3.3.15" evidence="6"/>
<dbReference type="EMBL" id="LT629690">
    <property type="protein sequence ID" value="SDF71978.1"/>
    <property type="molecule type" value="Genomic_DNA"/>
</dbReference>
<evidence type="ECO:0000259" key="7">
    <source>
        <dbReference type="Pfam" id="PF01593"/>
    </source>
</evidence>
<comment type="similarity">
    <text evidence="6">Belongs to the protoporphyrinogen/coproporphyrinogen oxidase family. Coproporphyrinogen III oxidase subfamily.</text>
</comment>
<dbReference type="PRINTS" id="PR00419">
    <property type="entry name" value="ADXRDTASE"/>
</dbReference>
<keyword evidence="3 6" id="KW-0274">FAD</keyword>
<comment type="cofactor">
    <cofactor evidence="1 6">
        <name>FAD</name>
        <dbReference type="ChEBI" id="CHEBI:57692"/>
    </cofactor>
</comment>
<dbReference type="RefSeq" id="WP_083345941.1">
    <property type="nucleotide sequence ID" value="NZ_LT629690.1"/>
</dbReference>
<dbReference type="NCBIfam" id="TIGR00562">
    <property type="entry name" value="proto_IX_ox"/>
    <property type="match status" value="1"/>
</dbReference>
<evidence type="ECO:0000313" key="8">
    <source>
        <dbReference type="EMBL" id="SDF71978.1"/>
    </source>
</evidence>
<keyword evidence="2 6" id="KW-0285">Flavoprotein</keyword>
<evidence type="ECO:0000256" key="2">
    <source>
        <dbReference type="ARBA" id="ARBA00022630"/>
    </source>
</evidence>
<dbReference type="AlphaFoldDB" id="A0A1G7ND46"/>
<evidence type="ECO:0000256" key="3">
    <source>
        <dbReference type="ARBA" id="ARBA00022827"/>
    </source>
</evidence>
<dbReference type="InterPro" id="IPR036188">
    <property type="entry name" value="FAD/NAD-bd_sf"/>
</dbReference>
<keyword evidence="9" id="KW-1185">Reference proteome</keyword>
<proteinExistence type="inferred from homology"/>
<dbReference type="InterPro" id="IPR004572">
    <property type="entry name" value="Protoporphyrinogen_oxidase"/>
</dbReference>
<comment type="catalytic activity">
    <reaction evidence="6">
        <text>coproporphyrinogen III + 3 O2 = coproporphyrin III + 3 H2O2</text>
        <dbReference type="Rhea" id="RHEA:43436"/>
        <dbReference type="ChEBI" id="CHEBI:15379"/>
        <dbReference type="ChEBI" id="CHEBI:16240"/>
        <dbReference type="ChEBI" id="CHEBI:57309"/>
        <dbReference type="ChEBI" id="CHEBI:131725"/>
        <dbReference type="EC" id="1.3.3.15"/>
    </reaction>
</comment>
<evidence type="ECO:0000256" key="1">
    <source>
        <dbReference type="ARBA" id="ARBA00001974"/>
    </source>
</evidence>
<dbReference type="SUPFAM" id="SSF51905">
    <property type="entry name" value="FAD/NAD(P)-binding domain"/>
    <property type="match status" value="1"/>
</dbReference>
<dbReference type="InterPro" id="IPR002937">
    <property type="entry name" value="Amino_oxidase"/>
</dbReference>
<keyword evidence="5 6" id="KW-0350">Heme biosynthesis</keyword>
<evidence type="ECO:0000256" key="4">
    <source>
        <dbReference type="ARBA" id="ARBA00023002"/>
    </source>
</evidence>
<protein>
    <recommendedName>
        <fullName evidence="6">Coproporphyrinogen III oxidase</fullName>
        <ecNumber evidence="6">1.3.3.15</ecNumber>
    </recommendedName>
</protein>
<organism evidence="8 9">
    <name type="scientific">Terriglobus roseus</name>
    <dbReference type="NCBI Taxonomy" id="392734"/>
    <lineage>
        <taxon>Bacteria</taxon>
        <taxon>Pseudomonadati</taxon>
        <taxon>Acidobacteriota</taxon>
        <taxon>Terriglobia</taxon>
        <taxon>Terriglobales</taxon>
        <taxon>Acidobacteriaceae</taxon>
        <taxon>Terriglobus</taxon>
    </lineage>
</organism>
<dbReference type="Gene3D" id="1.10.3110.10">
    <property type="entry name" value="protoporphyrinogen ix oxidase, domain 3"/>
    <property type="match status" value="1"/>
</dbReference>
<dbReference type="UniPathway" id="UPA00252"/>
<evidence type="ECO:0000313" key="9">
    <source>
        <dbReference type="Proteomes" id="UP000182427"/>
    </source>
</evidence>
<accession>A0A1G7ND46</accession>
<comment type="function">
    <text evidence="6">Involved in coproporphyrin-dependent heme b biosynthesis. Catalyzes the oxidation of coproporphyrinogen III to coproporphyrin III.</text>
</comment>
<comment type="pathway">
    <text evidence="6">Porphyrin-containing compound metabolism; protoheme biosynthesis.</text>
</comment>
<dbReference type="GO" id="GO:0004729">
    <property type="term" value="F:oxygen-dependent protoporphyrinogen oxidase activity"/>
    <property type="evidence" value="ECO:0007669"/>
    <property type="project" value="UniProtKB-UniRule"/>
</dbReference>
<evidence type="ECO:0000256" key="6">
    <source>
        <dbReference type="RuleBase" id="RU364052"/>
    </source>
</evidence>
<dbReference type="GO" id="GO:0005737">
    <property type="term" value="C:cytoplasm"/>
    <property type="evidence" value="ECO:0007669"/>
    <property type="project" value="UniProtKB-SubCell"/>
</dbReference>
<dbReference type="Proteomes" id="UP000182427">
    <property type="component" value="Chromosome I"/>
</dbReference>
<dbReference type="Gene3D" id="3.90.660.20">
    <property type="entry name" value="Protoporphyrinogen oxidase, mitochondrial, domain 2"/>
    <property type="match status" value="1"/>
</dbReference>
<sequence>MKRIAIVGGGLAGLSAAYELQRNGHSFTLFEQSNRLGGIVDTLRQDGFVIERGPDGWVTEKPWARELAIELGLEDELITSNDHERVTWVLQQGKLLPMPDNMRMMVPENVDTILHSPLFSEGARNAYIAEEQRADELKAAAPTQDESVASFIERHFGEEVLRVIGAPLLGGVFGGDVHQLSVRAVMPAFVQMEREYGSLIRGLAAKKAQRGDRPASPVFTSLKTGTGTLVERMAATLSDASIRMNAEVEQIERTRNGWSIDGEPFDHLMMALPVHHAARLLAKTDARMVELIVQPTSSAVIVGFGYLPGTAPVTPKGFGFLSPEGESCRLLAATFSDQKYTHRVPEGGKSLRAFFGGEEAEALQQESDETIIAAATCEMEKVLGPLPHSAIAFARRLPSSLPQYGVGHGERMSELQERVNMLGALHLLGNGYRGVGLPDLIRDGRAAARELLAS</sequence>